<gene>
    <name evidence="2" type="ORF">BU24DRAFT_409197</name>
</gene>
<dbReference type="GeneID" id="54283299"/>
<dbReference type="EMBL" id="ML978069">
    <property type="protein sequence ID" value="KAF2016041.1"/>
    <property type="molecule type" value="Genomic_DNA"/>
</dbReference>
<organism evidence="2 3">
    <name type="scientific">Aaosphaeria arxii CBS 175.79</name>
    <dbReference type="NCBI Taxonomy" id="1450172"/>
    <lineage>
        <taxon>Eukaryota</taxon>
        <taxon>Fungi</taxon>
        <taxon>Dikarya</taxon>
        <taxon>Ascomycota</taxon>
        <taxon>Pezizomycotina</taxon>
        <taxon>Dothideomycetes</taxon>
        <taxon>Pleosporomycetidae</taxon>
        <taxon>Pleosporales</taxon>
        <taxon>Pleosporales incertae sedis</taxon>
        <taxon>Aaosphaeria</taxon>
    </lineage>
</organism>
<feature type="domain" description="F-box" evidence="1">
    <location>
        <begin position="1"/>
        <end position="48"/>
    </location>
</feature>
<dbReference type="Proteomes" id="UP000799778">
    <property type="component" value="Unassembled WGS sequence"/>
</dbReference>
<dbReference type="Gene3D" id="1.20.1280.50">
    <property type="match status" value="1"/>
</dbReference>
<accession>A0A6A5XTJ4</accession>
<dbReference type="InterPro" id="IPR001810">
    <property type="entry name" value="F-box_dom"/>
</dbReference>
<dbReference type="SUPFAM" id="SSF81383">
    <property type="entry name" value="F-box domain"/>
    <property type="match status" value="1"/>
</dbReference>
<dbReference type="OrthoDB" id="3800135at2759"/>
<keyword evidence="3" id="KW-1185">Reference proteome</keyword>
<dbReference type="InterPro" id="IPR036047">
    <property type="entry name" value="F-box-like_dom_sf"/>
</dbReference>
<dbReference type="Pfam" id="PF12937">
    <property type="entry name" value="F-box-like"/>
    <property type="match status" value="1"/>
</dbReference>
<dbReference type="CDD" id="cd09917">
    <property type="entry name" value="F-box_SF"/>
    <property type="match status" value="1"/>
</dbReference>
<evidence type="ECO:0000259" key="1">
    <source>
        <dbReference type="PROSITE" id="PS50181"/>
    </source>
</evidence>
<evidence type="ECO:0000313" key="2">
    <source>
        <dbReference type="EMBL" id="KAF2016041.1"/>
    </source>
</evidence>
<sequence length="433" mass="50057">MINLPTEVLLNIFASLDSLQDLLCLREVCRRYHNVIDEFPQSSAYKVARSQFAAFDDALLAIRLKSIPHESLCFYNLESKAYSFTPTSEYLQAVLNGEPVPEGCPRGPPLLWHDEIRRVVDLYLLGIASISVASGSKAMNQTWREPPGVHLWTYSDAFGDAWLDAYLRGFYRLSAFSALFSPRVIAQPILDAVKKHEPGFNFEEVVPEAFWRDVHNFPIHAGCEHRYETTYIMGYQPPSVGDHYDIFAGFWEWLYRRPKLHNAGRSFQSPSEDSAPPSLLEEPKQEVLSVVQMCKVAEYLSDRSFGIKPSPHHHVKALFNEFYVKEGDNHPPFTMYRPKLHIPLWSHPHAIIKHWTEQNVHSIVWERIHNFNTDQGFLGVRSIWDICNSELSSRFRLVYDPEPREHMRLSDALLNMRGEIYDLDDRERPSLIA</sequence>
<dbReference type="AlphaFoldDB" id="A0A6A5XTJ4"/>
<reference evidence="2" key="1">
    <citation type="journal article" date="2020" name="Stud. Mycol.">
        <title>101 Dothideomycetes genomes: a test case for predicting lifestyles and emergence of pathogens.</title>
        <authorList>
            <person name="Haridas S."/>
            <person name="Albert R."/>
            <person name="Binder M."/>
            <person name="Bloem J."/>
            <person name="Labutti K."/>
            <person name="Salamov A."/>
            <person name="Andreopoulos B."/>
            <person name="Baker S."/>
            <person name="Barry K."/>
            <person name="Bills G."/>
            <person name="Bluhm B."/>
            <person name="Cannon C."/>
            <person name="Castanera R."/>
            <person name="Culley D."/>
            <person name="Daum C."/>
            <person name="Ezra D."/>
            <person name="Gonzalez J."/>
            <person name="Henrissat B."/>
            <person name="Kuo A."/>
            <person name="Liang C."/>
            <person name="Lipzen A."/>
            <person name="Lutzoni F."/>
            <person name="Magnuson J."/>
            <person name="Mondo S."/>
            <person name="Nolan M."/>
            <person name="Ohm R."/>
            <person name="Pangilinan J."/>
            <person name="Park H.-J."/>
            <person name="Ramirez L."/>
            <person name="Alfaro M."/>
            <person name="Sun H."/>
            <person name="Tritt A."/>
            <person name="Yoshinaga Y."/>
            <person name="Zwiers L.-H."/>
            <person name="Turgeon B."/>
            <person name="Goodwin S."/>
            <person name="Spatafora J."/>
            <person name="Crous P."/>
            <person name="Grigoriev I."/>
        </authorList>
    </citation>
    <scope>NUCLEOTIDE SEQUENCE</scope>
    <source>
        <strain evidence="2">CBS 175.79</strain>
    </source>
</reference>
<protein>
    <recommendedName>
        <fullName evidence="1">F-box domain-containing protein</fullName>
    </recommendedName>
</protein>
<name>A0A6A5XTJ4_9PLEO</name>
<proteinExistence type="predicted"/>
<evidence type="ECO:0000313" key="3">
    <source>
        <dbReference type="Proteomes" id="UP000799778"/>
    </source>
</evidence>
<dbReference type="RefSeq" id="XP_033384380.1">
    <property type="nucleotide sequence ID" value="XM_033525902.1"/>
</dbReference>
<dbReference type="PROSITE" id="PS50181">
    <property type="entry name" value="FBOX"/>
    <property type="match status" value="1"/>
</dbReference>